<accession>A0A255DE32</accession>
<comment type="caution">
    <text evidence="2">The sequence shown here is derived from an EMBL/GenBank/DDBJ whole genome shotgun (WGS) entry which is preliminary data.</text>
</comment>
<reference evidence="2 3" key="1">
    <citation type="submission" date="2017-07" db="EMBL/GenBank/DDBJ databases">
        <title>The new phylogeny of genus Mycobacterium.</title>
        <authorList>
            <person name="Tortoli E."/>
            <person name="Trovato A."/>
            <person name="Cirillo D.M."/>
        </authorList>
    </citation>
    <scope>NUCLEOTIDE SEQUENCE [LARGE SCALE GENOMIC DNA]</scope>
    <source>
        <strain evidence="2 3">ATCC 33027</strain>
    </source>
</reference>
<evidence type="ECO:0000256" key="1">
    <source>
        <dbReference type="SAM" id="MobiDB-lite"/>
    </source>
</evidence>
<dbReference type="OrthoDB" id="4146863at2"/>
<protein>
    <recommendedName>
        <fullName evidence="4">Replication-relaxation</fullName>
    </recommendedName>
</protein>
<evidence type="ECO:0008006" key="4">
    <source>
        <dbReference type="Google" id="ProtNLM"/>
    </source>
</evidence>
<dbReference type="Pfam" id="PF13814">
    <property type="entry name" value="Replic_Relax"/>
    <property type="match status" value="1"/>
</dbReference>
<gene>
    <name evidence="2" type="ORF">CG716_17445</name>
</gene>
<keyword evidence="3" id="KW-1185">Reference proteome</keyword>
<feature type="region of interest" description="Disordered" evidence="1">
    <location>
        <begin position="1"/>
        <end position="51"/>
    </location>
</feature>
<dbReference type="AlphaFoldDB" id="A0A255DE32"/>
<proteinExistence type="predicted"/>
<evidence type="ECO:0000313" key="2">
    <source>
        <dbReference type="EMBL" id="OYN77678.1"/>
    </source>
</evidence>
<dbReference type="Proteomes" id="UP000216063">
    <property type="component" value="Unassembled WGS sequence"/>
</dbReference>
<name>A0A255DE32_9MYCO</name>
<organism evidence="2 3">
    <name type="scientific">Mycolicibacterium sphagni</name>
    <dbReference type="NCBI Taxonomy" id="1786"/>
    <lineage>
        <taxon>Bacteria</taxon>
        <taxon>Bacillati</taxon>
        <taxon>Actinomycetota</taxon>
        <taxon>Actinomycetes</taxon>
        <taxon>Mycobacteriales</taxon>
        <taxon>Mycobacteriaceae</taxon>
        <taxon>Mycolicibacterium</taxon>
    </lineage>
</organism>
<evidence type="ECO:0000313" key="3">
    <source>
        <dbReference type="Proteomes" id="UP000216063"/>
    </source>
</evidence>
<dbReference type="InterPro" id="IPR025855">
    <property type="entry name" value="Replic_Relax"/>
</dbReference>
<dbReference type="EMBL" id="NOZR01000015">
    <property type="protein sequence ID" value="OYN77678.1"/>
    <property type="molecule type" value="Genomic_DNA"/>
</dbReference>
<dbReference type="RefSeq" id="WP_094481847.1">
    <property type="nucleotide sequence ID" value="NZ_NOZR01000015.1"/>
</dbReference>
<sequence length="320" mass="34902">MSDYPLGHPLGSTPAHPSPLADERNRLPGLGNSGALEGTTTPAKRPSHRRLSATGITAIADQLSDRDLAIIRSIDDHRFLTVRQIRTIHFADLAPTSGQRTTKRVLARLRGLGVISALTQRIGGVRAGSDGLVHYVDSVGDRILRQRSGRGARRRYEPSARFVHHRLVVAAAHIALITANRHGGLDVVATAVEPATWRPYIGVGGTRRTLKPDLFAETATADELVYAWFVEIDLGTEHIPTLLSKCREYEAYRRAGIEQERHGSFPLVVWSMTHQDPATAKRRRQALAAAIAADRSLPSALFRIVAPDDVVPLMQTGGAE</sequence>